<accession>A0A0D0DIK5</accession>
<name>A0A0D0DIK5_9AGAM</name>
<reference evidence="2" key="2">
    <citation type="submission" date="2015-01" db="EMBL/GenBank/DDBJ databases">
        <title>Evolutionary Origins and Diversification of the Mycorrhizal Mutualists.</title>
        <authorList>
            <consortium name="DOE Joint Genome Institute"/>
            <consortium name="Mycorrhizal Genomics Consortium"/>
            <person name="Kohler A."/>
            <person name="Kuo A."/>
            <person name="Nagy L.G."/>
            <person name="Floudas D."/>
            <person name="Copeland A."/>
            <person name="Barry K.W."/>
            <person name="Cichocki N."/>
            <person name="Veneault-Fourrey C."/>
            <person name="LaButti K."/>
            <person name="Lindquist E.A."/>
            <person name="Lipzen A."/>
            <person name="Lundell T."/>
            <person name="Morin E."/>
            <person name="Murat C."/>
            <person name="Riley R."/>
            <person name="Ohm R."/>
            <person name="Sun H."/>
            <person name="Tunlid A."/>
            <person name="Henrissat B."/>
            <person name="Grigoriev I.V."/>
            <person name="Hibbett D.S."/>
            <person name="Martin F."/>
        </authorList>
    </citation>
    <scope>NUCLEOTIDE SEQUENCE [LARGE SCALE GENOMIC DNA]</scope>
    <source>
        <strain evidence="2">Ve08.2h10</strain>
    </source>
</reference>
<dbReference type="AlphaFoldDB" id="A0A0D0DIK5"/>
<dbReference type="EMBL" id="KN825809">
    <property type="protein sequence ID" value="KIK81379.1"/>
    <property type="molecule type" value="Genomic_DNA"/>
</dbReference>
<dbReference type="HOGENOM" id="CLU_066484_0_0_1"/>
<reference evidence="1 2" key="1">
    <citation type="submission" date="2014-04" db="EMBL/GenBank/DDBJ databases">
        <authorList>
            <consortium name="DOE Joint Genome Institute"/>
            <person name="Kuo A."/>
            <person name="Kohler A."/>
            <person name="Jargeat P."/>
            <person name="Nagy L.G."/>
            <person name="Floudas D."/>
            <person name="Copeland A."/>
            <person name="Barry K.W."/>
            <person name="Cichocki N."/>
            <person name="Veneault-Fourrey C."/>
            <person name="LaButti K."/>
            <person name="Lindquist E.A."/>
            <person name="Lipzen A."/>
            <person name="Lundell T."/>
            <person name="Morin E."/>
            <person name="Murat C."/>
            <person name="Sun H."/>
            <person name="Tunlid A."/>
            <person name="Henrissat B."/>
            <person name="Grigoriev I.V."/>
            <person name="Hibbett D.S."/>
            <person name="Martin F."/>
            <person name="Nordberg H.P."/>
            <person name="Cantor M.N."/>
            <person name="Hua S.X."/>
        </authorList>
    </citation>
    <scope>NUCLEOTIDE SEQUENCE [LARGE SCALE GENOMIC DNA]</scope>
    <source>
        <strain evidence="1 2">Ve08.2h10</strain>
    </source>
</reference>
<organism evidence="1 2">
    <name type="scientific">Paxillus rubicundulus Ve08.2h10</name>
    <dbReference type="NCBI Taxonomy" id="930991"/>
    <lineage>
        <taxon>Eukaryota</taxon>
        <taxon>Fungi</taxon>
        <taxon>Dikarya</taxon>
        <taxon>Basidiomycota</taxon>
        <taxon>Agaricomycotina</taxon>
        <taxon>Agaricomycetes</taxon>
        <taxon>Agaricomycetidae</taxon>
        <taxon>Boletales</taxon>
        <taxon>Paxilineae</taxon>
        <taxon>Paxillaceae</taxon>
        <taxon>Paxillus</taxon>
    </lineage>
</organism>
<proteinExistence type="predicted"/>
<dbReference type="Proteomes" id="UP000054538">
    <property type="component" value="Unassembled WGS sequence"/>
</dbReference>
<protein>
    <submittedName>
        <fullName evidence="1">Uncharacterized protein</fullName>
    </submittedName>
</protein>
<gene>
    <name evidence="1" type="ORF">PAXRUDRAFT_808137</name>
</gene>
<keyword evidence="2" id="KW-1185">Reference proteome</keyword>
<evidence type="ECO:0000313" key="2">
    <source>
        <dbReference type="Proteomes" id="UP000054538"/>
    </source>
</evidence>
<dbReference type="InParanoid" id="A0A0D0DIK5"/>
<sequence>MIISCSAGHPGKHICMVGAHLCGQPCSMIGKNGCLEQCIKVTDHADGGHECAATTHACGEPCDLTNLRLAGGRRYSCPEKCHIPSDVEHDEHRCDARLCSVICQLCKRLCSNTDHMHGLRPGATHLCGQPHSCEVVCSARGICEIETAPHSIEATFTGRHETFQYTKLLDDAYYLLVSKRLKCVKVIPPGEIQHDGPHTHSLNPKVVHFCQARCKYCSYFCTLPLGHAQQEHDTRHGSMSQSRWSIDGPEDVSLEIAGRRFSSNDEGAPMMCNLFCQAMGRHVHIAKCRVDDPATCNGNDQIQHIHRRLHPDPDDPKDFVTHSLFWQRAGRVFVSTFCHQSDSLGQDLKIPIRERNR</sequence>
<dbReference type="STRING" id="930991.A0A0D0DIK5"/>
<evidence type="ECO:0000313" key="1">
    <source>
        <dbReference type="EMBL" id="KIK81379.1"/>
    </source>
</evidence>
<dbReference type="OrthoDB" id="2343366at2759"/>